<proteinExistence type="predicted"/>
<dbReference type="Proteomes" id="UP001595816">
    <property type="component" value="Unassembled WGS sequence"/>
</dbReference>
<dbReference type="InterPro" id="IPR009334">
    <property type="entry name" value="DUF993"/>
</dbReference>
<dbReference type="EMBL" id="JBHSAY010000013">
    <property type="protein sequence ID" value="MFC4133643.1"/>
    <property type="molecule type" value="Genomic_DNA"/>
</dbReference>
<reference evidence="2" key="1">
    <citation type="journal article" date="2019" name="Int. J. Syst. Evol. Microbiol.">
        <title>The Global Catalogue of Microorganisms (GCM) 10K type strain sequencing project: providing services to taxonomists for standard genome sequencing and annotation.</title>
        <authorList>
            <consortium name="The Broad Institute Genomics Platform"/>
            <consortium name="The Broad Institute Genome Sequencing Center for Infectious Disease"/>
            <person name="Wu L."/>
            <person name="Ma J."/>
        </authorList>
    </citation>
    <scope>NUCLEOTIDE SEQUENCE [LARGE SCALE GENOMIC DNA]</scope>
    <source>
        <strain evidence="2">CGMCC 4.7289</strain>
    </source>
</reference>
<protein>
    <submittedName>
        <fullName evidence="1">Dihydrodipicolinate synthase family protein</fullName>
    </submittedName>
</protein>
<evidence type="ECO:0000313" key="1">
    <source>
        <dbReference type="EMBL" id="MFC4133643.1"/>
    </source>
</evidence>
<keyword evidence="2" id="KW-1185">Reference proteome</keyword>
<dbReference type="SUPFAM" id="SSF51569">
    <property type="entry name" value="Aldolase"/>
    <property type="match status" value="1"/>
</dbReference>
<dbReference type="Pfam" id="PF06187">
    <property type="entry name" value="DUF993"/>
    <property type="match status" value="1"/>
</dbReference>
<accession>A0ABV8LTF3</accession>
<name>A0ABV8LTF3_9ACTN</name>
<dbReference type="RefSeq" id="WP_253750695.1">
    <property type="nucleotide sequence ID" value="NZ_JAMZDZ010000001.1"/>
</dbReference>
<dbReference type="Gene3D" id="3.20.20.70">
    <property type="entry name" value="Aldolase class I"/>
    <property type="match status" value="1"/>
</dbReference>
<evidence type="ECO:0000313" key="2">
    <source>
        <dbReference type="Proteomes" id="UP001595816"/>
    </source>
</evidence>
<sequence length="351" mass="37445">MSRPAESKTFYAAAHVVADPDGDNGEGRPAVVDWDATMAFRHHLWSLGLGIADAMDTAQRGMGLDWSATQELIRRSGAEAQSVGGLLACGAGTDHLAPGAHPLDAIEAAYREQLAVVQNAGARVILMASRALAAGAQGPADYARIYGRLLTDVDQPVILHWLGDMFDPALAGYWGDKDLDKAADAVLEIIHHNAAKVDGIKVSLLDADREIALRAKLPAGVRLYTGDDFNYPSLIESGSHALLGIFDAIAVPAAAARTALDAGDTAKFREILDPTVPLARHIFATPTYHYKTGIVFLAWLNGHQDEFRMVGGQERSRSLEHLIELHRLAAECGVLSDPDLAAARLASLVAP</sequence>
<gene>
    <name evidence="1" type="ORF">ACFOZ4_23790</name>
</gene>
<comment type="caution">
    <text evidence="1">The sequence shown here is derived from an EMBL/GenBank/DDBJ whole genome shotgun (WGS) entry which is preliminary data.</text>
</comment>
<organism evidence="1 2">
    <name type="scientific">Hamadaea flava</name>
    <dbReference type="NCBI Taxonomy" id="1742688"/>
    <lineage>
        <taxon>Bacteria</taxon>
        <taxon>Bacillati</taxon>
        <taxon>Actinomycetota</taxon>
        <taxon>Actinomycetes</taxon>
        <taxon>Micromonosporales</taxon>
        <taxon>Micromonosporaceae</taxon>
        <taxon>Hamadaea</taxon>
    </lineage>
</organism>
<dbReference type="InterPro" id="IPR013785">
    <property type="entry name" value="Aldolase_TIM"/>
</dbReference>